<dbReference type="InterPro" id="IPR051396">
    <property type="entry name" value="Bact_Antivir_Def_Nuclease"/>
</dbReference>
<dbReference type="InterPro" id="IPR027417">
    <property type="entry name" value="P-loop_NTPase"/>
</dbReference>
<comment type="caution">
    <text evidence="3">The sequence shown here is derived from an EMBL/GenBank/DDBJ whole genome shotgun (WGS) entry which is preliminary data.</text>
</comment>
<reference evidence="3" key="1">
    <citation type="submission" date="2019-09" db="EMBL/GenBank/DDBJ databases">
        <title>Characterisation of the sponge microbiome using genome-centric metagenomics.</title>
        <authorList>
            <person name="Engelberts J.P."/>
            <person name="Robbins S.J."/>
            <person name="De Goeij J.M."/>
            <person name="Aranda M."/>
            <person name="Bell S.C."/>
            <person name="Webster N.S."/>
        </authorList>
    </citation>
    <scope>NUCLEOTIDE SEQUENCE</scope>
    <source>
        <strain evidence="3">SB0664_bin_43</strain>
    </source>
</reference>
<organism evidence="3">
    <name type="scientific">Boseongicola sp. SB0664_bin_43</name>
    <dbReference type="NCBI Taxonomy" id="2604844"/>
    <lineage>
        <taxon>Bacteria</taxon>
        <taxon>Pseudomonadati</taxon>
        <taxon>Pseudomonadota</taxon>
        <taxon>Alphaproteobacteria</taxon>
        <taxon>Rhodobacterales</taxon>
        <taxon>Paracoccaceae</taxon>
        <taxon>Boseongicola</taxon>
    </lineage>
</organism>
<feature type="non-terminal residue" evidence="3">
    <location>
        <position position="245"/>
    </location>
</feature>
<dbReference type="InterPro" id="IPR041685">
    <property type="entry name" value="AAA_GajA/Old/RecF-like"/>
</dbReference>
<proteinExistence type="predicted"/>
<dbReference type="Gene3D" id="3.40.50.300">
    <property type="entry name" value="P-loop containing nucleotide triphosphate hydrolases"/>
    <property type="match status" value="1"/>
</dbReference>
<dbReference type="AlphaFoldDB" id="A0A6B0XY44"/>
<evidence type="ECO:0000313" key="3">
    <source>
        <dbReference type="EMBL" id="MXY32677.1"/>
    </source>
</evidence>
<evidence type="ECO:0000259" key="2">
    <source>
        <dbReference type="Pfam" id="PF13175"/>
    </source>
</evidence>
<dbReference type="Pfam" id="PF13175">
    <property type="entry name" value="AAA_15"/>
    <property type="match status" value="1"/>
</dbReference>
<dbReference type="PANTHER" id="PTHR43581">
    <property type="entry name" value="ATP/GTP PHOSPHATASE"/>
    <property type="match status" value="1"/>
</dbReference>
<feature type="region of interest" description="Disordered" evidence="1">
    <location>
        <begin position="155"/>
        <end position="174"/>
    </location>
</feature>
<dbReference type="EMBL" id="VXRY01000044">
    <property type="protein sequence ID" value="MXY32677.1"/>
    <property type="molecule type" value="Genomic_DNA"/>
</dbReference>
<dbReference type="PANTHER" id="PTHR43581:SF4">
    <property type="entry name" value="ATP_GTP PHOSPHATASE"/>
    <property type="match status" value="1"/>
</dbReference>
<dbReference type="SUPFAM" id="SSF52540">
    <property type="entry name" value="P-loop containing nucleoside triphosphate hydrolases"/>
    <property type="match status" value="1"/>
</dbReference>
<feature type="domain" description="Endonuclease GajA/Old nuclease/RecF-like AAA" evidence="2">
    <location>
        <begin position="11"/>
        <end position="133"/>
    </location>
</feature>
<evidence type="ECO:0000256" key="1">
    <source>
        <dbReference type="SAM" id="MobiDB-lite"/>
    </source>
</evidence>
<name>A0A6B0XY44_9RHOB</name>
<protein>
    <submittedName>
        <fullName evidence="3">AAA family ATPase</fullName>
    </submittedName>
</protein>
<sequence length="245" mass="28859">MNDDSKEKFQIESLEVKDLWGRQDKRIVFNERVNILIGRNASGKTTLMNILYYVVTADLFRLSEIEFSSATIKLKSFSSRARRTIRVERDDENISVRLGNSPSAKAPLRFASRDDAYFERHFHRTIRDDGRETLDEIRTLVPTAWLPVSRRLSIPDPDDDSSQSSQWRNMPRRWRQNNSSLESVDHRLSELSELLHKYRFQIEQTLSSRYKEFEQRVLEIVLFDEERDKLPMTFPSKEVLGDASK</sequence>
<accession>A0A6B0XY44</accession>
<gene>
    <name evidence="3" type="ORF">F4Y60_01015</name>
</gene>